<evidence type="ECO:0000256" key="1">
    <source>
        <dbReference type="SAM" id="Phobius"/>
    </source>
</evidence>
<organism evidence="2 3">
    <name type="scientific">Gracilibacillus kekensis</name>
    <dbReference type="NCBI Taxonomy" id="1027249"/>
    <lineage>
        <taxon>Bacteria</taxon>
        <taxon>Bacillati</taxon>
        <taxon>Bacillota</taxon>
        <taxon>Bacilli</taxon>
        <taxon>Bacillales</taxon>
        <taxon>Bacillaceae</taxon>
        <taxon>Gracilibacillus</taxon>
    </lineage>
</organism>
<keyword evidence="1" id="KW-0472">Membrane</keyword>
<name>A0A1M7J494_9BACI</name>
<reference evidence="2 3" key="1">
    <citation type="submission" date="2016-11" db="EMBL/GenBank/DDBJ databases">
        <authorList>
            <person name="Jaros S."/>
            <person name="Januszkiewicz K."/>
            <person name="Wedrychowicz H."/>
        </authorList>
    </citation>
    <scope>NUCLEOTIDE SEQUENCE [LARGE SCALE GENOMIC DNA]</scope>
    <source>
        <strain evidence="2 3">CGMCC 1.10681</strain>
    </source>
</reference>
<evidence type="ECO:0000313" key="3">
    <source>
        <dbReference type="Proteomes" id="UP000184184"/>
    </source>
</evidence>
<feature type="transmembrane region" description="Helical" evidence="1">
    <location>
        <begin position="6"/>
        <end position="26"/>
    </location>
</feature>
<keyword evidence="3" id="KW-1185">Reference proteome</keyword>
<dbReference type="AlphaFoldDB" id="A0A1M7J494"/>
<accession>A0A1M7J494</accession>
<dbReference type="RefSeq" id="WP_084543310.1">
    <property type="nucleotide sequence ID" value="NZ_FRCZ01000001.1"/>
</dbReference>
<dbReference type="EMBL" id="FRCZ01000001">
    <property type="protein sequence ID" value="SHM47816.1"/>
    <property type="molecule type" value="Genomic_DNA"/>
</dbReference>
<feature type="transmembrane region" description="Helical" evidence="1">
    <location>
        <begin position="73"/>
        <end position="92"/>
    </location>
</feature>
<keyword evidence="1" id="KW-1133">Transmembrane helix</keyword>
<dbReference type="STRING" id="1027249.SAMN05216179_0246"/>
<dbReference type="Proteomes" id="UP000184184">
    <property type="component" value="Unassembled WGS sequence"/>
</dbReference>
<sequence length="102" mass="12032">MGIEMFIYLRPIFITMIILLLILFLVILIQHKLLTTFSVLAFAISFIILANVTLYMSGEIVDELNLTRDQNEFYYVIAIVVLSFINVVVFRYKKRKEGRIFY</sequence>
<feature type="transmembrane region" description="Helical" evidence="1">
    <location>
        <begin position="33"/>
        <end position="53"/>
    </location>
</feature>
<protein>
    <submittedName>
        <fullName evidence="2">Uncharacterized protein</fullName>
    </submittedName>
</protein>
<keyword evidence="1" id="KW-0812">Transmembrane</keyword>
<proteinExistence type="predicted"/>
<dbReference type="OrthoDB" id="2902278at2"/>
<evidence type="ECO:0000313" key="2">
    <source>
        <dbReference type="EMBL" id="SHM47816.1"/>
    </source>
</evidence>
<gene>
    <name evidence="2" type="ORF">SAMN05216179_0246</name>
</gene>